<gene>
    <name evidence="1" type="ORF">HMPREF0476_0786</name>
</gene>
<protein>
    <submittedName>
        <fullName evidence="1">Uncharacterized protein</fullName>
    </submittedName>
</protein>
<dbReference type="AlphaFoldDB" id="F5S6F3"/>
<evidence type="ECO:0000313" key="1">
    <source>
        <dbReference type="EMBL" id="EGK10107.1"/>
    </source>
</evidence>
<organism evidence="1 2">
    <name type="scientific">Kingella kingae ATCC 23330</name>
    <dbReference type="NCBI Taxonomy" id="887327"/>
    <lineage>
        <taxon>Bacteria</taxon>
        <taxon>Pseudomonadati</taxon>
        <taxon>Pseudomonadota</taxon>
        <taxon>Betaproteobacteria</taxon>
        <taxon>Neisseriales</taxon>
        <taxon>Neisseriaceae</taxon>
        <taxon>Kingella</taxon>
    </lineage>
</organism>
<dbReference type="EMBL" id="AFHS01000025">
    <property type="protein sequence ID" value="EGK10107.1"/>
    <property type="molecule type" value="Genomic_DNA"/>
</dbReference>
<sequence>MNTYIKKSDNNDRKINEINQHKSRSLMLFNFKLMQLFIF</sequence>
<dbReference type="Proteomes" id="UP000004207">
    <property type="component" value="Unassembled WGS sequence"/>
</dbReference>
<evidence type="ECO:0000313" key="2">
    <source>
        <dbReference type="Proteomes" id="UP000004207"/>
    </source>
</evidence>
<reference evidence="1 2" key="1">
    <citation type="submission" date="2011-04" db="EMBL/GenBank/DDBJ databases">
        <authorList>
            <person name="Muzny D."/>
            <person name="Qin X."/>
            <person name="Deng J."/>
            <person name="Jiang H."/>
            <person name="Liu Y."/>
            <person name="Qu J."/>
            <person name="Song X.-Z."/>
            <person name="Zhang L."/>
            <person name="Thornton R."/>
            <person name="Coyle M."/>
            <person name="Francisco L."/>
            <person name="Jackson L."/>
            <person name="Javaid M."/>
            <person name="Korchina V."/>
            <person name="Kovar C."/>
            <person name="Mata R."/>
            <person name="Mathew T."/>
            <person name="Ngo R."/>
            <person name="Nguyen L."/>
            <person name="Nguyen N."/>
            <person name="Okwuonu G."/>
            <person name="Ongeri F."/>
            <person name="Pham C."/>
            <person name="Simmons D."/>
            <person name="Wilczek-Boney K."/>
            <person name="Hale W."/>
            <person name="Jakkamsetti A."/>
            <person name="Pham P."/>
            <person name="Ruth R."/>
            <person name="San Lucas F."/>
            <person name="Warren J."/>
            <person name="Zhang J."/>
            <person name="Zhao Z."/>
            <person name="Zhou C."/>
            <person name="Zhu D."/>
            <person name="Lee S."/>
            <person name="Bess C."/>
            <person name="Blankenburg K."/>
            <person name="Forbes L."/>
            <person name="Fu Q."/>
            <person name="Gubbala S."/>
            <person name="Hirani K."/>
            <person name="Jayaseelan J.C."/>
            <person name="Lara F."/>
            <person name="Munidasa M."/>
            <person name="Palculict T."/>
            <person name="Patil S."/>
            <person name="Pu L.-L."/>
            <person name="Saada N."/>
            <person name="Tang L."/>
            <person name="Weissenberger G."/>
            <person name="Zhu Y."/>
            <person name="Hemphill L."/>
            <person name="Shang Y."/>
            <person name="Youmans B."/>
            <person name="Ayvaz T."/>
            <person name="Ross M."/>
            <person name="Santibanez J."/>
            <person name="Aqrawi P."/>
            <person name="Gross S."/>
            <person name="Joshi V."/>
            <person name="Fowler G."/>
            <person name="Nazareth L."/>
            <person name="Reid J."/>
            <person name="Worley K."/>
            <person name="Petrosino J."/>
            <person name="Highlander S."/>
            <person name="Gibbs R."/>
        </authorList>
    </citation>
    <scope>NUCLEOTIDE SEQUENCE [LARGE SCALE GENOMIC DNA]</scope>
    <source>
        <strain evidence="1 2">ATCC 23330</strain>
    </source>
</reference>
<name>F5S6F3_KINKI</name>
<keyword evidence="2" id="KW-1185">Reference proteome</keyword>
<accession>F5S6F3</accession>
<comment type="caution">
    <text evidence="1">The sequence shown here is derived from an EMBL/GenBank/DDBJ whole genome shotgun (WGS) entry which is preliminary data.</text>
</comment>
<proteinExistence type="predicted"/>
<dbReference type="HOGENOM" id="CLU_3311156_0_0_4"/>